<dbReference type="InterPro" id="IPR036365">
    <property type="entry name" value="PGBD-like_sf"/>
</dbReference>
<feature type="domain" description="Peptidoglycan binding-like" evidence="3">
    <location>
        <begin position="418"/>
        <end position="473"/>
    </location>
</feature>
<name>A0A9D1LBX4_9FIRM</name>
<feature type="region of interest" description="Disordered" evidence="1">
    <location>
        <begin position="123"/>
        <end position="193"/>
    </location>
</feature>
<reference evidence="4" key="1">
    <citation type="submission" date="2020-10" db="EMBL/GenBank/DDBJ databases">
        <authorList>
            <person name="Gilroy R."/>
        </authorList>
    </citation>
    <scope>NUCLEOTIDE SEQUENCE</scope>
    <source>
        <strain evidence="4">ChiHcec3-11533</strain>
    </source>
</reference>
<evidence type="ECO:0000313" key="4">
    <source>
        <dbReference type="EMBL" id="HIU33161.1"/>
    </source>
</evidence>
<comment type="caution">
    <text evidence="4">The sequence shown here is derived from an EMBL/GenBank/DDBJ whole genome shotgun (WGS) entry which is preliminary data.</text>
</comment>
<dbReference type="SUPFAM" id="SSF47090">
    <property type="entry name" value="PGBD-like"/>
    <property type="match status" value="1"/>
</dbReference>
<evidence type="ECO:0000313" key="5">
    <source>
        <dbReference type="Proteomes" id="UP000824072"/>
    </source>
</evidence>
<keyword evidence="2" id="KW-1133">Transmembrane helix</keyword>
<organism evidence="4 5">
    <name type="scientific">Candidatus Pullichristensenella excrementigallinarum</name>
    <dbReference type="NCBI Taxonomy" id="2840907"/>
    <lineage>
        <taxon>Bacteria</taxon>
        <taxon>Bacillati</taxon>
        <taxon>Bacillota</taxon>
        <taxon>Clostridia</taxon>
        <taxon>Candidatus Pullichristensenella</taxon>
    </lineage>
</organism>
<dbReference type="AlphaFoldDB" id="A0A9D1LBX4"/>
<keyword evidence="2" id="KW-0812">Transmembrane</keyword>
<dbReference type="Gene3D" id="1.10.101.10">
    <property type="entry name" value="PGBD-like superfamily/PGBD"/>
    <property type="match status" value="1"/>
</dbReference>
<reference evidence="4" key="2">
    <citation type="journal article" date="2021" name="PeerJ">
        <title>Extensive microbial diversity within the chicken gut microbiome revealed by metagenomics and culture.</title>
        <authorList>
            <person name="Gilroy R."/>
            <person name="Ravi A."/>
            <person name="Getino M."/>
            <person name="Pursley I."/>
            <person name="Horton D.L."/>
            <person name="Alikhan N.F."/>
            <person name="Baker D."/>
            <person name="Gharbi K."/>
            <person name="Hall N."/>
            <person name="Watson M."/>
            <person name="Adriaenssens E.M."/>
            <person name="Foster-Nyarko E."/>
            <person name="Jarju S."/>
            <person name="Secka A."/>
            <person name="Antonio M."/>
            <person name="Oren A."/>
            <person name="Chaudhuri R.R."/>
            <person name="La Ragione R."/>
            <person name="Hildebrand F."/>
            <person name="Pallen M.J."/>
        </authorList>
    </citation>
    <scope>NUCLEOTIDE SEQUENCE</scope>
    <source>
        <strain evidence="4">ChiHcec3-11533</strain>
    </source>
</reference>
<dbReference type="Pfam" id="PF01471">
    <property type="entry name" value="PG_binding_1"/>
    <property type="match status" value="1"/>
</dbReference>
<protein>
    <submittedName>
        <fullName evidence="4">Peptidoglycan-binding protein</fullName>
    </submittedName>
</protein>
<dbReference type="Proteomes" id="UP000824072">
    <property type="component" value="Unassembled WGS sequence"/>
</dbReference>
<evidence type="ECO:0000259" key="3">
    <source>
        <dbReference type="Pfam" id="PF01471"/>
    </source>
</evidence>
<feature type="region of interest" description="Disordered" evidence="1">
    <location>
        <begin position="483"/>
        <end position="525"/>
    </location>
</feature>
<accession>A0A9D1LBX4</accession>
<feature type="transmembrane region" description="Helical" evidence="2">
    <location>
        <begin position="227"/>
        <end position="249"/>
    </location>
</feature>
<sequence>MFCPKCGHTLSADAQNCANCGQAVGDSRFDGVPYTSAQARIAPGGGEYAHGEPRPYTKTTYTGIDEKLKSEQEVDERTSYRPIYEGASVPENIRKDVRVAAGMEQPDPEQDSVPRYEEDERIRELFGEPDPVDDFDLSQLRPRPIESKGRAGISRDVSEYVQKLEQSEKGSRRSRRRKVYGEGEDLPPAEGVPAEAEYQDLPPETFDGAAPLAEEEEYASGSPTLKLILKVAGALVVVAALVVGGLAVYRKVSDIRKNTSPIDGVTQELYTNGIALIQQHADQTYVDSLLTQAEQQGATVMLGTLTADDAAIQALLPQEPQGNDELFVSVLSSIQSNISSAVTMDMLALSQEDKTNVESESRARWQIINDSIANLSAATSASDLQAILGGEKIDVVTPEPEPTVTPKAYATLSKGDKSNEVLEMQERLWQLGWLLGERDGVFGNDTQTAVKYFQQAVGVDVTGIADSATLTLLYSDEAPTTQYAQVTSTPTATPTPTPTATPETPAEETLSEQTPATSEEETVAA</sequence>
<evidence type="ECO:0000256" key="1">
    <source>
        <dbReference type="SAM" id="MobiDB-lite"/>
    </source>
</evidence>
<dbReference type="InterPro" id="IPR036366">
    <property type="entry name" value="PGBDSf"/>
</dbReference>
<dbReference type="EMBL" id="DVMU01000028">
    <property type="protein sequence ID" value="HIU33161.1"/>
    <property type="molecule type" value="Genomic_DNA"/>
</dbReference>
<keyword evidence="2" id="KW-0472">Membrane</keyword>
<gene>
    <name evidence="4" type="ORF">IAB02_01230</name>
</gene>
<evidence type="ECO:0000256" key="2">
    <source>
        <dbReference type="SAM" id="Phobius"/>
    </source>
</evidence>
<proteinExistence type="predicted"/>
<dbReference type="InterPro" id="IPR002477">
    <property type="entry name" value="Peptidoglycan-bd-like"/>
</dbReference>